<dbReference type="Proteomes" id="UP000593719">
    <property type="component" value="Chromosome"/>
</dbReference>
<evidence type="ECO:0000313" key="1">
    <source>
        <dbReference type="EMBL" id="QOP42976.1"/>
    </source>
</evidence>
<dbReference type="RefSeq" id="WP_193151287.1">
    <property type="nucleotide sequence ID" value="NZ_CP041235.1"/>
</dbReference>
<dbReference type="KEGG" id="ssei:FJR45_03015"/>
<gene>
    <name evidence="1" type="ORF">FJR45_03015</name>
</gene>
<dbReference type="AlphaFoldDB" id="A0A7M1B0A5"/>
<evidence type="ECO:0000313" key="2">
    <source>
        <dbReference type="Proteomes" id="UP000593719"/>
    </source>
</evidence>
<name>A0A7M1B0A5_9BACT</name>
<reference evidence="1 2" key="1">
    <citation type="submission" date="2019-06" db="EMBL/GenBank/DDBJ databases">
        <title>Sulfurimonas gotlandica sp. nov., a chemoautotrophic and psychrotolerant epsilonproteobacterium isolated from a pelagic redoxcline, and an emended description of the genus Sulfurimonas.</title>
        <authorList>
            <person name="Wang S."/>
            <person name="Jiang L."/>
            <person name="Shao Z."/>
        </authorList>
    </citation>
    <scope>NUCLEOTIDE SEQUENCE [LARGE SCALE GENOMIC DNA]</scope>
    <source>
        <strain evidence="1 2">S2-6</strain>
    </source>
</reference>
<organism evidence="1 2">
    <name type="scientific">Sulfurimonas sediminis</name>
    <dbReference type="NCBI Taxonomy" id="2590020"/>
    <lineage>
        <taxon>Bacteria</taxon>
        <taxon>Pseudomonadati</taxon>
        <taxon>Campylobacterota</taxon>
        <taxon>Epsilonproteobacteria</taxon>
        <taxon>Campylobacterales</taxon>
        <taxon>Sulfurimonadaceae</taxon>
        <taxon>Sulfurimonas</taxon>
    </lineage>
</organism>
<accession>A0A7M1B0A5</accession>
<proteinExistence type="predicted"/>
<dbReference type="EMBL" id="CP041235">
    <property type="protein sequence ID" value="QOP42976.1"/>
    <property type="molecule type" value="Genomic_DNA"/>
</dbReference>
<keyword evidence="2" id="KW-1185">Reference proteome</keyword>
<sequence length="96" mass="11168">MTITTMIQLSKEITSKTDKEILELIRQQVENLEVFKEWTTLITFEDFRVFLSNEITRGTTHKPRTLQKGTSKGLYVAMIRSDGNVNILLDDFEDEI</sequence>
<protein>
    <submittedName>
        <fullName evidence="1">Uncharacterized protein</fullName>
    </submittedName>
</protein>